<feature type="region of interest" description="Disordered" evidence="1">
    <location>
        <begin position="1"/>
        <end position="115"/>
    </location>
</feature>
<gene>
    <name evidence="3" type="ORF">K458DRAFT_438621</name>
</gene>
<dbReference type="EMBL" id="MU005570">
    <property type="protein sequence ID" value="KAF2690853.1"/>
    <property type="molecule type" value="Genomic_DNA"/>
</dbReference>
<feature type="compositionally biased region" description="Polar residues" evidence="1">
    <location>
        <begin position="105"/>
        <end position="115"/>
    </location>
</feature>
<accession>A0A6G1JL27</accession>
<feature type="compositionally biased region" description="Polar residues" evidence="1">
    <location>
        <begin position="44"/>
        <end position="57"/>
    </location>
</feature>
<organism evidence="3 4">
    <name type="scientific">Lentithecium fluviatile CBS 122367</name>
    <dbReference type="NCBI Taxonomy" id="1168545"/>
    <lineage>
        <taxon>Eukaryota</taxon>
        <taxon>Fungi</taxon>
        <taxon>Dikarya</taxon>
        <taxon>Ascomycota</taxon>
        <taxon>Pezizomycotina</taxon>
        <taxon>Dothideomycetes</taxon>
        <taxon>Pleosporomycetidae</taxon>
        <taxon>Pleosporales</taxon>
        <taxon>Massarineae</taxon>
        <taxon>Lentitheciaceae</taxon>
        <taxon>Lentithecium</taxon>
    </lineage>
</organism>
<feature type="compositionally biased region" description="Basic residues" evidence="1">
    <location>
        <begin position="152"/>
        <end position="161"/>
    </location>
</feature>
<evidence type="ECO:0000313" key="3">
    <source>
        <dbReference type="EMBL" id="KAF2690853.1"/>
    </source>
</evidence>
<dbReference type="PANTHER" id="PTHR42470:SF2">
    <property type="match status" value="1"/>
</dbReference>
<feature type="region of interest" description="Disordered" evidence="1">
    <location>
        <begin position="476"/>
        <end position="532"/>
    </location>
</feature>
<sequence>MAPQPNSAPAKNLALPAAQNRRRVSVKKNECRISKAAPPRRSSRIASHVQQLSQQSRRSPHLQRTCPTQATSDSVKQAKTRKRSRTDEASSALRSLEPSVKRVRTSLNEPNGQQTASRFSIEHWSTSGHWPTDEQEATMNRHQELAFDARARRRSLSRKRSNGSLASDMVPAPSTSSMSRDQKCAPYKHPLFERQLKECGSFMDDHELGITAESEKLCRDLLKEPQPVPQHTLFSDDKLFRKTCKRVKGENETKVVRDIAPFIVPSAEILADQGAEHLTVLRETTNACWVNSEPFLQFPSSSAAAASSRGPRPQPDYGLGFERDAFSTERLQKLQPYLGDLLKDSSVIAATYQMYLPFLTSEVKCGDGGLDVADRQNANSQSIILRGLYSLFRLVNREKELDREINGFSISHNDEETARFYRHLISKFIFAPSGEGDSRWKAYKFVKNVYDLWLPNQFKRICSVIDSLPVDPGSNVSVQDVGSSSSGLSQPLEDYSFNDGQTAPNSLSSVQPATPGTTVDIESSNSNKRSKR</sequence>
<dbReference type="PANTHER" id="PTHR42470">
    <property type="entry name" value="VAST DOMAIN-CONTAINING PROTEIN"/>
    <property type="match status" value="1"/>
</dbReference>
<feature type="compositionally biased region" description="Polar residues" evidence="1">
    <location>
        <begin position="498"/>
        <end position="532"/>
    </location>
</feature>
<dbReference type="OrthoDB" id="5132737at2759"/>
<dbReference type="AlphaFoldDB" id="A0A6G1JL27"/>
<evidence type="ECO:0000313" key="4">
    <source>
        <dbReference type="Proteomes" id="UP000799291"/>
    </source>
</evidence>
<dbReference type="InterPro" id="IPR057684">
    <property type="entry name" value="DUF7924"/>
</dbReference>
<protein>
    <recommendedName>
        <fullName evidence="2">DUF7924 domain-containing protein</fullName>
    </recommendedName>
</protein>
<dbReference type="Proteomes" id="UP000799291">
    <property type="component" value="Unassembled WGS sequence"/>
</dbReference>
<reference evidence="3" key="1">
    <citation type="journal article" date="2020" name="Stud. Mycol.">
        <title>101 Dothideomycetes genomes: a test case for predicting lifestyles and emergence of pathogens.</title>
        <authorList>
            <person name="Haridas S."/>
            <person name="Albert R."/>
            <person name="Binder M."/>
            <person name="Bloem J."/>
            <person name="Labutti K."/>
            <person name="Salamov A."/>
            <person name="Andreopoulos B."/>
            <person name="Baker S."/>
            <person name="Barry K."/>
            <person name="Bills G."/>
            <person name="Bluhm B."/>
            <person name="Cannon C."/>
            <person name="Castanera R."/>
            <person name="Culley D."/>
            <person name="Daum C."/>
            <person name="Ezra D."/>
            <person name="Gonzalez J."/>
            <person name="Henrissat B."/>
            <person name="Kuo A."/>
            <person name="Liang C."/>
            <person name="Lipzen A."/>
            <person name="Lutzoni F."/>
            <person name="Magnuson J."/>
            <person name="Mondo S."/>
            <person name="Nolan M."/>
            <person name="Ohm R."/>
            <person name="Pangilinan J."/>
            <person name="Park H.-J."/>
            <person name="Ramirez L."/>
            <person name="Alfaro M."/>
            <person name="Sun H."/>
            <person name="Tritt A."/>
            <person name="Yoshinaga Y."/>
            <person name="Zwiers L.-H."/>
            <person name="Turgeon B."/>
            <person name="Goodwin S."/>
            <person name="Spatafora J."/>
            <person name="Crous P."/>
            <person name="Grigoriev I."/>
        </authorList>
    </citation>
    <scope>NUCLEOTIDE SEQUENCE</scope>
    <source>
        <strain evidence="3">CBS 122367</strain>
    </source>
</reference>
<keyword evidence="4" id="KW-1185">Reference proteome</keyword>
<proteinExistence type="predicted"/>
<evidence type="ECO:0000256" key="1">
    <source>
        <dbReference type="SAM" id="MobiDB-lite"/>
    </source>
</evidence>
<feature type="compositionally biased region" description="Polar residues" evidence="1">
    <location>
        <begin position="65"/>
        <end position="77"/>
    </location>
</feature>
<name>A0A6G1JL27_9PLEO</name>
<dbReference type="Pfam" id="PF25545">
    <property type="entry name" value="DUF7924"/>
    <property type="match status" value="1"/>
</dbReference>
<feature type="compositionally biased region" description="Low complexity" evidence="1">
    <location>
        <begin position="476"/>
        <end position="489"/>
    </location>
</feature>
<evidence type="ECO:0000259" key="2">
    <source>
        <dbReference type="Pfam" id="PF25545"/>
    </source>
</evidence>
<feature type="region of interest" description="Disordered" evidence="1">
    <location>
        <begin position="152"/>
        <end position="183"/>
    </location>
</feature>
<feature type="domain" description="DUF7924" evidence="2">
    <location>
        <begin position="240"/>
        <end position="465"/>
    </location>
</feature>